<dbReference type="EMBL" id="JBGBZA010000002">
    <property type="protein sequence ID" value="MEY9318096.1"/>
    <property type="molecule type" value="Genomic_DNA"/>
</dbReference>
<reference evidence="3 5" key="2">
    <citation type="submission" date="2024-07" db="EMBL/GenBank/DDBJ databases">
        <title>Genomic Encyclopedia of Type Strains, Phase V (KMG-V): Genome sequencing to study the core and pangenomes of soil and plant-associated prokaryotes.</title>
        <authorList>
            <person name="Whitman W."/>
        </authorList>
    </citation>
    <scope>NUCLEOTIDE SEQUENCE [LARGE SCALE GENOMIC DNA]</scope>
    <source>
        <strain evidence="3 5">USDA 415</strain>
    </source>
</reference>
<name>A0A1E3EZ67_BRAEL</name>
<protein>
    <submittedName>
        <fullName evidence="2">Uncharacterized protein</fullName>
    </submittedName>
</protein>
<evidence type="ECO:0000256" key="1">
    <source>
        <dbReference type="SAM" id="Phobius"/>
    </source>
</evidence>
<dbReference type="GeneID" id="92953944"/>
<evidence type="ECO:0000313" key="4">
    <source>
        <dbReference type="Proteomes" id="UP000673383"/>
    </source>
</evidence>
<evidence type="ECO:0000313" key="2">
    <source>
        <dbReference type="EMBL" id="MBP1296456.1"/>
    </source>
</evidence>
<organism evidence="2 4">
    <name type="scientific">Bradyrhizobium elkanii</name>
    <dbReference type="NCBI Taxonomy" id="29448"/>
    <lineage>
        <taxon>Bacteria</taxon>
        <taxon>Pseudomonadati</taxon>
        <taxon>Pseudomonadota</taxon>
        <taxon>Alphaproteobacteria</taxon>
        <taxon>Hyphomicrobiales</taxon>
        <taxon>Nitrobacteraceae</taxon>
        <taxon>Bradyrhizobium</taxon>
    </lineage>
</organism>
<evidence type="ECO:0000313" key="3">
    <source>
        <dbReference type="EMBL" id="MEY9318096.1"/>
    </source>
</evidence>
<dbReference type="Proteomes" id="UP001565471">
    <property type="component" value="Unassembled WGS sequence"/>
</dbReference>
<proteinExistence type="predicted"/>
<accession>A0A1E3EZ67</accession>
<reference evidence="2" key="1">
    <citation type="submission" date="2021-02" db="EMBL/GenBank/DDBJ databases">
        <title>Genomic Encyclopedia of Type Strains, Phase IV (KMG-V): Genome sequencing to study the core and pangenomes of soil and plant-associated prokaryotes.</title>
        <authorList>
            <person name="Whitman W."/>
        </authorList>
    </citation>
    <scope>NUCLEOTIDE SEQUENCE</scope>
    <source>
        <strain evidence="2">USDA 406</strain>
    </source>
</reference>
<dbReference type="OrthoDB" id="9807249at2"/>
<dbReference type="AlphaFoldDB" id="A0A1E3EZ67"/>
<keyword evidence="1" id="KW-0472">Membrane</keyword>
<feature type="transmembrane region" description="Helical" evidence="1">
    <location>
        <begin position="49"/>
        <end position="70"/>
    </location>
</feature>
<evidence type="ECO:0000313" key="5">
    <source>
        <dbReference type="Proteomes" id="UP001565471"/>
    </source>
</evidence>
<comment type="caution">
    <text evidence="2">The sequence shown here is derived from an EMBL/GenBank/DDBJ whole genome shotgun (WGS) entry which is preliminary data.</text>
</comment>
<dbReference type="Proteomes" id="UP000673383">
    <property type="component" value="Unassembled WGS sequence"/>
</dbReference>
<keyword evidence="5" id="KW-1185">Reference proteome</keyword>
<dbReference type="RefSeq" id="WP_016843404.1">
    <property type="nucleotide sequence ID" value="NZ_BJNL01000012.1"/>
</dbReference>
<keyword evidence="1" id="KW-1133">Transmembrane helix</keyword>
<feature type="transmembrane region" description="Helical" evidence="1">
    <location>
        <begin position="26"/>
        <end position="43"/>
    </location>
</feature>
<keyword evidence="1" id="KW-0812">Transmembrane</keyword>
<dbReference type="EMBL" id="JAFICZ010000001">
    <property type="protein sequence ID" value="MBP1296456.1"/>
    <property type="molecule type" value="Genomic_DNA"/>
</dbReference>
<sequence length="72" mass="7785">MSGSAVAKETKGTKTTLHRLFSRGRWEAVAMTLIGGGIFMLVQPFSIDLYSYSFVTILAGTAGFVVVSHFPE</sequence>
<dbReference type="eggNOG" id="ENOG5033EUQ">
    <property type="taxonomic scope" value="Bacteria"/>
</dbReference>
<gene>
    <name evidence="3" type="ORF">ABIF29_004895</name>
    <name evidence="2" type="ORF">JOH49_006209</name>
</gene>